<sequence length="77" mass="8734">MNTTDILFNTGQWNWDSISTISNIILVLARVIITRWYARQVRKQTILGSSLFCMGNAIALLSTEADYMRGVLNAERP</sequence>
<protein>
    <submittedName>
        <fullName evidence="2">Uncharacterized protein</fullName>
    </submittedName>
</protein>
<dbReference type="AlphaFoldDB" id="A0A7G9ZBK9"/>
<reference evidence="2" key="1">
    <citation type="submission" date="2020-06" db="EMBL/GenBank/DDBJ databases">
        <title>Unique genomic features of the anaerobic methanotrophic archaea.</title>
        <authorList>
            <person name="Chadwick G.L."/>
            <person name="Skennerton C.T."/>
            <person name="Laso-Perez R."/>
            <person name="Leu A.O."/>
            <person name="Speth D.R."/>
            <person name="Yu H."/>
            <person name="Morgan-Lang C."/>
            <person name="Hatzenpichler R."/>
            <person name="Goudeau D."/>
            <person name="Malmstrom R."/>
            <person name="Brazelton W.J."/>
            <person name="Woyke T."/>
            <person name="Hallam S.J."/>
            <person name="Tyson G.W."/>
            <person name="Wegener G."/>
            <person name="Boetius A."/>
            <person name="Orphan V."/>
        </authorList>
    </citation>
    <scope>NUCLEOTIDE SEQUENCE</scope>
</reference>
<keyword evidence="1" id="KW-0472">Membrane</keyword>
<gene>
    <name evidence="2" type="ORF">LLBILDAL_00002</name>
</gene>
<feature type="transmembrane region" description="Helical" evidence="1">
    <location>
        <begin position="45"/>
        <end position="63"/>
    </location>
</feature>
<keyword evidence="1" id="KW-0812">Transmembrane</keyword>
<name>A0A7G9ZBK9_9EURY</name>
<accession>A0A7G9ZBK9</accession>
<feature type="transmembrane region" description="Helical" evidence="1">
    <location>
        <begin position="20"/>
        <end position="38"/>
    </location>
</feature>
<keyword evidence="1" id="KW-1133">Transmembrane helix</keyword>
<proteinExistence type="predicted"/>
<organism evidence="2">
    <name type="scientific">Candidatus Methanophaga sp. ANME-1 ERB7</name>
    <dbReference type="NCBI Taxonomy" id="2759913"/>
    <lineage>
        <taxon>Archaea</taxon>
        <taxon>Methanobacteriati</taxon>
        <taxon>Methanobacteriota</taxon>
        <taxon>Stenosarchaea group</taxon>
        <taxon>Methanomicrobia</taxon>
        <taxon>Candidatus Methanophagales</taxon>
        <taxon>Candidatus Methanophagaceae</taxon>
        <taxon>Candidatus Methanophaga</taxon>
    </lineage>
</organism>
<evidence type="ECO:0000313" key="2">
    <source>
        <dbReference type="EMBL" id="QNO57643.1"/>
    </source>
</evidence>
<evidence type="ECO:0000256" key="1">
    <source>
        <dbReference type="SAM" id="Phobius"/>
    </source>
</evidence>
<dbReference type="EMBL" id="MT631697">
    <property type="protein sequence ID" value="QNO57643.1"/>
    <property type="molecule type" value="Genomic_DNA"/>
</dbReference>